<reference evidence="1" key="2">
    <citation type="submission" date="2021-04" db="EMBL/GenBank/DDBJ databases">
        <authorList>
            <person name="Gilroy R."/>
        </authorList>
    </citation>
    <scope>NUCLEOTIDE SEQUENCE</scope>
    <source>
        <strain evidence="1">CHK185-1770</strain>
    </source>
</reference>
<dbReference type="AlphaFoldDB" id="A0A9D2SEK1"/>
<keyword evidence="1" id="KW-0808">Transferase</keyword>
<dbReference type="GO" id="GO:0032259">
    <property type="term" value="P:methylation"/>
    <property type="evidence" value="ECO:0007669"/>
    <property type="project" value="UniProtKB-KW"/>
</dbReference>
<dbReference type="PANTHER" id="PTHR38451:SF1">
    <property type="entry name" value="TRNA (ADENINE(22)-N(1))-METHYLTRANSFERASE"/>
    <property type="match status" value="1"/>
</dbReference>
<dbReference type="GO" id="GO:0008168">
    <property type="term" value="F:methyltransferase activity"/>
    <property type="evidence" value="ECO:0007669"/>
    <property type="project" value="UniProtKB-KW"/>
</dbReference>
<dbReference type="Pfam" id="PF12847">
    <property type="entry name" value="Methyltransf_18"/>
    <property type="match status" value="1"/>
</dbReference>
<accession>A0A9D2SEK1</accession>
<dbReference type="PANTHER" id="PTHR38451">
    <property type="entry name" value="TRNA (ADENINE(22)-N(1))-METHYLTRANSFERASE"/>
    <property type="match status" value="1"/>
</dbReference>
<dbReference type="Gene3D" id="3.40.50.150">
    <property type="entry name" value="Vaccinia Virus protein VP39"/>
    <property type="match status" value="1"/>
</dbReference>
<gene>
    <name evidence="1" type="ORF">H9710_04540</name>
</gene>
<organism evidence="1 2">
    <name type="scientific">Candidatus Acutalibacter pullicola</name>
    <dbReference type="NCBI Taxonomy" id="2838417"/>
    <lineage>
        <taxon>Bacteria</taxon>
        <taxon>Bacillati</taxon>
        <taxon>Bacillota</taxon>
        <taxon>Clostridia</taxon>
        <taxon>Eubacteriales</taxon>
        <taxon>Acutalibacteraceae</taxon>
        <taxon>Acutalibacter</taxon>
    </lineage>
</organism>
<dbReference type="Proteomes" id="UP000826793">
    <property type="component" value="Unassembled WGS sequence"/>
</dbReference>
<sequence>MRPLFQLGPRLALCAGFVREGTVLCDVGTDHAYLPIWLLKTGKISRALACDIRPGPLETARKDGAKYEAGEGLSFRLSDGLRQVSPEEAEDVVIAGMGGELILRIVEETPWLRDPGKRLVLQPMSSVPELRLGLAEAGFQVLEEEAVIDGGKVYSAFSAAWTDSPVEADPLYPTMGKLRPGGSCVEAYARKVLRELDAQHRGAVHTGDEERAAQLLAEIGRIRETYGIIS</sequence>
<name>A0A9D2SEK1_9FIRM</name>
<comment type="caution">
    <text evidence="1">The sequence shown here is derived from an EMBL/GenBank/DDBJ whole genome shotgun (WGS) entry which is preliminary data.</text>
</comment>
<evidence type="ECO:0000313" key="1">
    <source>
        <dbReference type="EMBL" id="HJB97830.1"/>
    </source>
</evidence>
<dbReference type="InterPro" id="IPR029063">
    <property type="entry name" value="SAM-dependent_MTases_sf"/>
</dbReference>
<proteinExistence type="predicted"/>
<keyword evidence="1" id="KW-0489">Methyltransferase</keyword>
<evidence type="ECO:0000313" key="2">
    <source>
        <dbReference type="Proteomes" id="UP000826793"/>
    </source>
</evidence>
<protein>
    <submittedName>
        <fullName evidence="1">Class I SAM-dependent methyltransferase</fullName>
    </submittedName>
</protein>
<dbReference type="SUPFAM" id="SSF53335">
    <property type="entry name" value="S-adenosyl-L-methionine-dependent methyltransferases"/>
    <property type="match status" value="1"/>
</dbReference>
<dbReference type="EMBL" id="DWXG01000037">
    <property type="protein sequence ID" value="HJB97830.1"/>
    <property type="molecule type" value="Genomic_DNA"/>
</dbReference>
<reference evidence="1" key="1">
    <citation type="journal article" date="2021" name="PeerJ">
        <title>Extensive microbial diversity within the chicken gut microbiome revealed by metagenomics and culture.</title>
        <authorList>
            <person name="Gilroy R."/>
            <person name="Ravi A."/>
            <person name="Getino M."/>
            <person name="Pursley I."/>
            <person name="Horton D.L."/>
            <person name="Alikhan N.F."/>
            <person name="Baker D."/>
            <person name="Gharbi K."/>
            <person name="Hall N."/>
            <person name="Watson M."/>
            <person name="Adriaenssens E.M."/>
            <person name="Foster-Nyarko E."/>
            <person name="Jarju S."/>
            <person name="Secka A."/>
            <person name="Antonio M."/>
            <person name="Oren A."/>
            <person name="Chaudhuri R.R."/>
            <person name="La Ragione R."/>
            <person name="Hildebrand F."/>
            <person name="Pallen M.J."/>
        </authorList>
    </citation>
    <scope>NUCLEOTIDE SEQUENCE</scope>
    <source>
        <strain evidence="1">CHK185-1770</strain>
    </source>
</reference>